<evidence type="ECO:0000259" key="2">
    <source>
        <dbReference type="PROSITE" id="PS50132"/>
    </source>
</evidence>
<feature type="compositionally biased region" description="Low complexity" evidence="1">
    <location>
        <begin position="307"/>
        <end position="326"/>
    </location>
</feature>
<feature type="region of interest" description="Disordered" evidence="1">
    <location>
        <begin position="487"/>
        <end position="526"/>
    </location>
</feature>
<dbReference type="PRINTS" id="PR01301">
    <property type="entry name" value="RGSPROTEIN"/>
</dbReference>
<dbReference type="Pfam" id="PF00615">
    <property type="entry name" value="RGS"/>
    <property type="match status" value="1"/>
</dbReference>
<dbReference type="InterPro" id="IPR016137">
    <property type="entry name" value="RGS"/>
</dbReference>
<proteinExistence type="predicted"/>
<dbReference type="Proteomes" id="UP000050795">
    <property type="component" value="Unassembled WGS sequence"/>
</dbReference>
<dbReference type="FunFam" id="1.10.167.10:FF:000001">
    <property type="entry name" value="Putative regulator of g-protein signaling 12"/>
    <property type="match status" value="1"/>
</dbReference>
<reference evidence="3" key="1">
    <citation type="submission" date="2022-06" db="EMBL/GenBank/DDBJ databases">
        <authorList>
            <person name="Berger JAMES D."/>
            <person name="Berger JAMES D."/>
        </authorList>
    </citation>
    <scope>NUCLEOTIDE SEQUENCE [LARGE SCALE GENOMIC DNA]</scope>
</reference>
<feature type="compositionally biased region" description="Low complexity" evidence="1">
    <location>
        <begin position="439"/>
        <end position="457"/>
    </location>
</feature>
<dbReference type="SMART" id="SM00315">
    <property type="entry name" value="RGS"/>
    <property type="match status" value="1"/>
</dbReference>
<dbReference type="WBParaSite" id="TREG1_123520.1">
    <property type="protein sequence ID" value="TREG1_123520.1"/>
    <property type="gene ID" value="TREG1_123520"/>
</dbReference>
<feature type="region of interest" description="Disordered" evidence="1">
    <location>
        <begin position="195"/>
        <end position="220"/>
    </location>
</feature>
<sequence>MSTSLKSNLSEMKTGLSQSSCLSGGLYSNCSMLNLLDQSRCQRQLSPVLTCINDDTNKESLSSCRLTNHYKSDISSYGSDTLLFNKDNSDIFSGQQLINHSSAQHLRLIHPMTTTTVTTKDEGEGGEETVDCITTRRRLPPLGRSDSGETGFQFISNEKSQLSDIKAPIIKINNDDSSNMIEFKIIDHVRHGKSEGYTSTGLDRHRGSSVDSEYNDKTKTPCPGSSYTSYTIQMKRKSCTHQLNLTPFKTDTQYNNSPPSLSASLSHHEDRLNVINSLSSSRHKIESHTSLSNPQKSTNHNQYFDKNNNNISSSSNNNSNEYTDNSNQNTIKYIHSSDSCVENMHIVTSSQYSITYITNIQCSQSFCAHSELKRQNLACNVITTSTNSTTDNNDINVPNNSNNNHLRNKCDTNMNTHAGSESYFDTSKFVARNIWLHNTTTTNNNNNNNNSSNNDNNKFTPNMKTDRSYSDSVAGTFQRISLYFTNDNLNPSTSNNGGGTSGAAGRSNSNNNNNNSSNNNSNIFSNSSKDKQYIKANIYNNIPGSSILRGALRTSISEATYRSSGNRGMRKVNQRTVSVPTVSTNSCQTSLIPTNKTTTNSDGHFETITEDKNTGGEVTVANELTTRRSINSNNASQIISDPRSRTCCFCWCCCCSCSCMRVRTNLGESKRPSASNDPQSTIDGPVGDEKITLEELRKWAESFDILMRSSGGQKTFREFLRSEYSEENIMFWLACEDIRKENNPEIVEEKARIIYEDFISILSPREVSLDSRVREIINANMIEPTPHIFDEAQLQIYTLMHRDSYPRFINSKLYKDMLQEAKDAQT</sequence>
<dbReference type="AlphaFoldDB" id="A0AA85IUV4"/>
<dbReference type="SUPFAM" id="SSF48097">
    <property type="entry name" value="Regulator of G-protein signaling, RGS"/>
    <property type="match status" value="1"/>
</dbReference>
<accession>A0AA85IUV4</accession>
<evidence type="ECO:0000256" key="1">
    <source>
        <dbReference type="SAM" id="MobiDB-lite"/>
    </source>
</evidence>
<feature type="compositionally biased region" description="Polar residues" evidence="1">
    <location>
        <begin position="288"/>
        <end position="306"/>
    </location>
</feature>
<keyword evidence="3" id="KW-1185">Reference proteome</keyword>
<dbReference type="PROSITE" id="PS50132">
    <property type="entry name" value="RGS"/>
    <property type="match status" value="1"/>
</dbReference>
<evidence type="ECO:0000313" key="3">
    <source>
        <dbReference type="Proteomes" id="UP000050795"/>
    </source>
</evidence>
<feature type="compositionally biased region" description="Low complexity" evidence="1">
    <location>
        <begin position="503"/>
        <end position="526"/>
    </location>
</feature>
<feature type="compositionally biased region" description="Basic and acidic residues" evidence="1">
    <location>
        <begin position="202"/>
        <end position="219"/>
    </location>
</feature>
<dbReference type="Gene3D" id="1.10.167.10">
    <property type="entry name" value="Regulator of G-protein Signalling 4, domain 2"/>
    <property type="match status" value="1"/>
</dbReference>
<protein>
    <recommendedName>
        <fullName evidence="2">RGS domain-containing protein</fullName>
    </recommendedName>
</protein>
<dbReference type="PANTHER" id="PTHR10845">
    <property type="entry name" value="REGULATOR OF G PROTEIN SIGNALING"/>
    <property type="match status" value="1"/>
</dbReference>
<feature type="region of interest" description="Disordered" evidence="1">
    <location>
        <begin position="439"/>
        <end position="470"/>
    </location>
</feature>
<feature type="region of interest" description="Disordered" evidence="1">
    <location>
        <begin position="248"/>
        <end position="267"/>
    </location>
</feature>
<dbReference type="InterPro" id="IPR044926">
    <property type="entry name" value="RGS_subdomain_2"/>
</dbReference>
<feature type="compositionally biased region" description="Low complexity" evidence="1">
    <location>
        <begin position="255"/>
        <end position="265"/>
    </location>
</feature>
<reference evidence="4" key="2">
    <citation type="submission" date="2023-11" db="UniProtKB">
        <authorList>
            <consortium name="WormBaseParasite"/>
        </authorList>
    </citation>
    <scope>IDENTIFICATION</scope>
</reference>
<dbReference type="CDD" id="cd08718">
    <property type="entry name" value="RGS_RZ-like"/>
    <property type="match status" value="1"/>
</dbReference>
<name>A0AA85IUV4_TRIRE</name>
<organism evidence="3 4">
    <name type="scientific">Trichobilharzia regenti</name>
    <name type="common">Nasal bird schistosome</name>
    <dbReference type="NCBI Taxonomy" id="157069"/>
    <lineage>
        <taxon>Eukaryota</taxon>
        <taxon>Metazoa</taxon>
        <taxon>Spiralia</taxon>
        <taxon>Lophotrochozoa</taxon>
        <taxon>Platyhelminthes</taxon>
        <taxon>Trematoda</taxon>
        <taxon>Digenea</taxon>
        <taxon>Strigeidida</taxon>
        <taxon>Schistosomatoidea</taxon>
        <taxon>Schistosomatidae</taxon>
        <taxon>Trichobilharzia</taxon>
    </lineage>
</organism>
<evidence type="ECO:0000313" key="4">
    <source>
        <dbReference type="WBParaSite" id="TREG1_123520.1"/>
    </source>
</evidence>
<dbReference type="PANTHER" id="PTHR10845:SF192">
    <property type="entry name" value="DOUBLE HIT, ISOFORM B"/>
    <property type="match status" value="1"/>
</dbReference>
<feature type="region of interest" description="Disordered" evidence="1">
    <location>
        <begin position="279"/>
        <end position="326"/>
    </location>
</feature>
<feature type="domain" description="RGS" evidence="2">
    <location>
        <begin position="702"/>
        <end position="818"/>
    </location>
</feature>
<dbReference type="InterPro" id="IPR036305">
    <property type="entry name" value="RGS_sf"/>
</dbReference>